<feature type="transmembrane region" description="Helical" evidence="4">
    <location>
        <begin position="40"/>
        <end position="60"/>
    </location>
</feature>
<organism evidence="5 6">
    <name type="scientific">Lithohypha guttulata</name>
    <dbReference type="NCBI Taxonomy" id="1690604"/>
    <lineage>
        <taxon>Eukaryota</taxon>
        <taxon>Fungi</taxon>
        <taxon>Dikarya</taxon>
        <taxon>Ascomycota</taxon>
        <taxon>Pezizomycotina</taxon>
        <taxon>Eurotiomycetes</taxon>
        <taxon>Chaetothyriomycetidae</taxon>
        <taxon>Chaetothyriales</taxon>
        <taxon>Trichomeriaceae</taxon>
        <taxon>Lithohypha</taxon>
    </lineage>
</organism>
<comment type="subcellular location">
    <subcellularLocation>
        <location evidence="1">Cell inner membrane</location>
        <topology evidence="1">Multi-pass membrane protein</topology>
    </subcellularLocation>
</comment>
<reference evidence="5 6" key="1">
    <citation type="submission" date="2023-08" db="EMBL/GenBank/DDBJ databases">
        <title>Black Yeasts Isolated from many extreme environments.</title>
        <authorList>
            <person name="Coleine C."/>
            <person name="Stajich J.E."/>
            <person name="Selbmann L."/>
        </authorList>
    </citation>
    <scope>NUCLEOTIDE SEQUENCE [LARGE SCALE GENOMIC DNA]</scope>
    <source>
        <strain evidence="5 6">CCFEE 5910</strain>
    </source>
</reference>
<evidence type="ECO:0000256" key="4">
    <source>
        <dbReference type="SAM" id="Phobius"/>
    </source>
</evidence>
<dbReference type="Pfam" id="PF07690">
    <property type="entry name" value="MFS_1"/>
    <property type="match status" value="1"/>
</dbReference>
<feature type="transmembrane region" description="Helical" evidence="4">
    <location>
        <begin position="172"/>
        <end position="194"/>
    </location>
</feature>
<keyword evidence="4" id="KW-1133">Transmembrane helix</keyword>
<evidence type="ECO:0000256" key="1">
    <source>
        <dbReference type="ARBA" id="ARBA00004429"/>
    </source>
</evidence>
<keyword evidence="2" id="KW-1003">Cell membrane</keyword>
<dbReference type="GO" id="GO:0022857">
    <property type="term" value="F:transmembrane transporter activity"/>
    <property type="evidence" value="ECO:0007669"/>
    <property type="project" value="InterPro"/>
</dbReference>
<feature type="transmembrane region" description="Helical" evidence="4">
    <location>
        <begin position="289"/>
        <end position="310"/>
    </location>
</feature>
<feature type="transmembrane region" description="Helical" evidence="4">
    <location>
        <begin position="330"/>
        <end position="349"/>
    </location>
</feature>
<dbReference type="EMBL" id="JAVRRJ010000001">
    <property type="protein sequence ID" value="KAK5089843.1"/>
    <property type="molecule type" value="Genomic_DNA"/>
</dbReference>
<name>A0AAN7T4E1_9EURO</name>
<dbReference type="PANTHER" id="PTHR43702">
    <property type="entry name" value="L-FUCOSE-PROTON SYMPORTER"/>
    <property type="match status" value="1"/>
</dbReference>
<gene>
    <name evidence="5" type="ORF">LTR05_000010</name>
</gene>
<sequence>MWIIPRAKSLLKSLSARVKGLDAQGDETVPPSMITPTQEVWGVGLFSLLFFSWGLAYGLLDIMNYHVKVALGISRGSAALLAMSYYFAYLVVPLLVGGPIVKRFGYRAAAFVGLVLLATGDQLMSLGAARLNFGGMCGAHFVVGMGVSTLERCANAYVVNCGPRPRSTLRILVAQSAAALGTVIAPLLANSVIFDPSKSTVQPLPNPEVLGTCLMPPPPAKGEAGDLSSVVSFYRFLGLSVYVFAVLLAVLFYRTKWVVEPEVLRSPQLEHNRLMFWNHPLCSRRQLRLWLGVGANFLNLGCQVVIAQFLMEHLRVDACASDRTAANGMMYAQILFLFGRLVAAAAIEVPSLPGLKDSKLVQNMFRPRIVLNVFLAGAVAFTGAGIGARGILAIACICLVMFFEAPSFPMIFEGATAGMGAWTASGESLMIGSIAGGGLLPFINGVLVDHFGVAKSWSLATAAFGVVFSYALLWNIVPSFKEDIDKAHAEHKSGSTNEGKEIRSGSENS</sequence>
<evidence type="ECO:0000313" key="6">
    <source>
        <dbReference type="Proteomes" id="UP001309876"/>
    </source>
</evidence>
<feature type="transmembrane region" description="Helical" evidence="4">
    <location>
        <begin position="233"/>
        <end position="253"/>
    </location>
</feature>
<feature type="transmembrane region" description="Helical" evidence="4">
    <location>
        <begin position="370"/>
        <end position="403"/>
    </location>
</feature>
<protein>
    <submittedName>
        <fullName evidence="5">Uncharacterized protein</fullName>
    </submittedName>
</protein>
<dbReference type="Gene3D" id="1.20.1250.20">
    <property type="entry name" value="MFS general substrate transporter like domains"/>
    <property type="match status" value="2"/>
</dbReference>
<evidence type="ECO:0000313" key="5">
    <source>
        <dbReference type="EMBL" id="KAK5089843.1"/>
    </source>
</evidence>
<dbReference type="SUPFAM" id="SSF103473">
    <property type="entry name" value="MFS general substrate transporter"/>
    <property type="match status" value="1"/>
</dbReference>
<dbReference type="InterPro" id="IPR011701">
    <property type="entry name" value="MFS"/>
</dbReference>
<dbReference type="AlphaFoldDB" id="A0AAN7T4E1"/>
<feature type="transmembrane region" description="Helical" evidence="4">
    <location>
        <begin position="72"/>
        <end position="92"/>
    </location>
</feature>
<dbReference type="Proteomes" id="UP001309876">
    <property type="component" value="Unassembled WGS sequence"/>
</dbReference>
<keyword evidence="4" id="KW-0812">Transmembrane</keyword>
<evidence type="ECO:0000256" key="3">
    <source>
        <dbReference type="SAM" id="MobiDB-lite"/>
    </source>
</evidence>
<feature type="transmembrane region" description="Helical" evidence="4">
    <location>
        <begin position="104"/>
        <end position="120"/>
    </location>
</feature>
<proteinExistence type="predicted"/>
<evidence type="ECO:0000256" key="2">
    <source>
        <dbReference type="ARBA" id="ARBA00022475"/>
    </source>
</evidence>
<dbReference type="InterPro" id="IPR036259">
    <property type="entry name" value="MFS_trans_sf"/>
</dbReference>
<dbReference type="InterPro" id="IPR050375">
    <property type="entry name" value="MFS_TsgA-like"/>
</dbReference>
<keyword evidence="4" id="KW-0472">Membrane</keyword>
<feature type="region of interest" description="Disordered" evidence="3">
    <location>
        <begin position="488"/>
        <end position="509"/>
    </location>
</feature>
<accession>A0AAN7T4E1</accession>
<comment type="caution">
    <text evidence="5">The sequence shown here is derived from an EMBL/GenBank/DDBJ whole genome shotgun (WGS) entry which is preliminary data.</text>
</comment>
<dbReference type="GO" id="GO:0005886">
    <property type="term" value="C:plasma membrane"/>
    <property type="evidence" value="ECO:0007669"/>
    <property type="project" value="UniProtKB-SubCell"/>
</dbReference>
<feature type="transmembrane region" description="Helical" evidence="4">
    <location>
        <begin position="429"/>
        <end position="447"/>
    </location>
</feature>
<dbReference type="PANTHER" id="PTHR43702:SF3">
    <property type="entry name" value="PROTEIN TSGA"/>
    <property type="match status" value="1"/>
</dbReference>
<feature type="transmembrane region" description="Helical" evidence="4">
    <location>
        <begin position="459"/>
        <end position="477"/>
    </location>
</feature>
<keyword evidence="6" id="KW-1185">Reference proteome</keyword>